<evidence type="ECO:0000256" key="15">
    <source>
        <dbReference type="ARBA" id="ARBA00023170"/>
    </source>
</evidence>
<dbReference type="InterPro" id="IPR011257">
    <property type="entry name" value="DNA_glycosylase"/>
</dbReference>
<evidence type="ECO:0000256" key="5">
    <source>
        <dbReference type="ARBA" id="ARBA00022448"/>
    </source>
</evidence>
<evidence type="ECO:0000256" key="18">
    <source>
        <dbReference type="ARBA" id="ARBA00023268"/>
    </source>
</evidence>
<keyword evidence="11" id="KW-1133">Transmembrane helix</keyword>
<dbReference type="OrthoDB" id="238681at2759"/>
<keyword evidence="19" id="KW-0326">Glycosidase</keyword>
<dbReference type="EC" id="4.2.99.18" evidence="4"/>
<dbReference type="CDD" id="cd22884">
    <property type="entry name" value="TOM22"/>
    <property type="match status" value="1"/>
</dbReference>
<comment type="catalytic activity">
    <reaction evidence="20">
        <text>2'-deoxyribonucleotide-(2'-deoxyribose 5'-phosphate)-2'-deoxyribonucleotide-DNA = a 3'-end 2'-deoxyribonucleotide-(2,3-dehydro-2,3-deoxyribose 5'-phosphate)-DNA + a 5'-end 5'-phospho-2'-deoxyribonucleoside-DNA + H(+)</text>
        <dbReference type="Rhea" id="RHEA:66592"/>
        <dbReference type="Rhea" id="RHEA-COMP:13180"/>
        <dbReference type="Rhea" id="RHEA-COMP:16897"/>
        <dbReference type="Rhea" id="RHEA-COMP:17067"/>
        <dbReference type="ChEBI" id="CHEBI:15378"/>
        <dbReference type="ChEBI" id="CHEBI:136412"/>
        <dbReference type="ChEBI" id="CHEBI:157695"/>
        <dbReference type="ChEBI" id="CHEBI:167181"/>
        <dbReference type="EC" id="4.2.99.18"/>
    </reaction>
</comment>
<keyword evidence="15" id="KW-0675">Receptor</keyword>
<gene>
    <name evidence="22" type="ORF">O9G_000342</name>
</gene>
<dbReference type="GO" id="GO:0005741">
    <property type="term" value="C:mitochondrial outer membrane"/>
    <property type="evidence" value="ECO:0007669"/>
    <property type="project" value="UniProtKB-SubCell"/>
</dbReference>
<dbReference type="InterPro" id="IPR003265">
    <property type="entry name" value="HhH-GPD_domain"/>
</dbReference>
<comment type="subcellular location">
    <subcellularLocation>
        <location evidence="1">Mitochondrion outer membrane</location>
        <topology evidence="1">Single-pass membrane protein</topology>
    </subcellularLocation>
</comment>
<evidence type="ECO:0000313" key="23">
    <source>
        <dbReference type="Proteomes" id="UP000030755"/>
    </source>
</evidence>
<evidence type="ECO:0000256" key="11">
    <source>
        <dbReference type="ARBA" id="ARBA00022989"/>
    </source>
</evidence>
<accession>A0A075AXW8</accession>
<evidence type="ECO:0000259" key="21">
    <source>
        <dbReference type="SMART" id="SM00478"/>
    </source>
</evidence>
<keyword evidence="13" id="KW-0496">Mitochondrion</keyword>
<dbReference type="SMART" id="SM00478">
    <property type="entry name" value="ENDO3c"/>
    <property type="match status" value="1"/>
</dbReference>
<evidence type="ECO:0000256" key="14">
    <source>
        <dbReference type="ARBA" id="ARBA00023136"/>
    </source>
</evidence>
<dbReference type="InterPro" id="IPR052054">
    <property type="entry name" value="Oxidative_DNA_repair_enzyme"/>
</dbReference>
<dbReference type="STRING" id="988480.A0A075AXW8"/>
<dbReference type="GO" id="GO:0034039">
    <property type="term" value="F:8-oxo-7,8-dihydroguanine DNA N-glycosylase activity"/>
    <property type="evidence" value="ECO:0007669"/>
    <property type="project" value="TreeGrafter"/>
</dbReference>
<keyword evidence="14" id="KW-0472">Membrane</keyword>
<dbReference type="Gene3D" id="3.30.310.40">
    <property type="match status" value="1"/>
</dbReference>
<keyword evidence="5" id="KW-0813">Transport</keyword>
<dbReference type="SUPFAM" id="SSF48150">
    <property type="entry name" value="DNA-glycosylase"/>
    <property type="match status" value="1"/>
</dbReference>
<feature type="domain" description="HhH-GPD" evidence="21">
    <location>
        <begin position="244"/>
        <end position="415"/>
    </location>
</feature>
<dbReference type="Gene3D" id="1.10.1670.10">
    <property type="entry name" value="Helix-hairpin-Helix base-excision DNA repair enzymes (C-terminal)"/>
    <property type="match status" value="1"/>
</dbReference>
<dbReference type="SUPFAM" id="SSF55945">
    <property type="entry name" value="TATA-box binding protein-like"/>
    <property type="match status" value="1"/>
</dbReference>
<dbReference type="Proteomes" id="UP000030755">
    <property type="component" value="Unassembled WGS sequence"/>
</dbReference>
<sequence length="428" mass="49544">MTLAFDNMKVKEINENEQDLDDSFYITEDEEEIENEESTETLRDRILALQDIIPYATRKRLKKIVLNTWDNSWKIATVLGRVGWSLATTSILVGIPAMVAYDAEMFWTQLENEQKMHQQGGQPGQWRLVLMTSYNWEIFSLKDDRQLRLRKVLPTGQSFVWRELKDNEWTSVLYGSFLVTLKQLEGEYNQFYFFCHKVLIEDPDGHIQSLIKIWRQKDNAIADTCVGNRVLRLEPFPTLISFICSSNNNVPRISSMVLNICKKYGNLAGLVESEKFYTFPSIEVMAKCETLEEDLRILGFGYRAKYIHKTVQNLFNDPKFSLESLRSASYEETIKKLLSFSGVGPKVAECIALMSLDKTMAVPVDTHIATVWANKNGRKKPASVSPKLHDEMKEYFQSLYGEYAGWAHSMLFTRELTKRKRKAEEIND</sequence>
<keyword evidence="16" id="KW-0234">DNA repair</keyword>
<keyword evidence="6" id="KW-0812">Transmembrane</keyword>
<evidence type="ECO:0000256" key="10">
    <source>
        <dbReference type="ARBA" id="ARBA00022927"/>
    </source>
</evidence>
<evidence type="ECO:0000256" key="17">
    <source>
        <dbReference type="ARBA" id="ARBA00023239"/>
    </source>
</evidence>
<evidence type="ECO:0000256" key="6">
    <source>
        <dbReference type="ARBA" id="ARBA00022692"/>
    </source>
</evidence>
<keyword evidence="7" id="KW-0227">DNA damage</keyword>
<dbReference type="AlphaFoldDB" id="A0A075AXW8"/>
<dbReference type="Pfam" id="PF00730">
    <property type="entry name" value="HhH-GPD"/>
    <property type="match status" value="1"/>
</dbReference>
<name>A0A075AXW8_ROZAC</name>
<evidence type="ECO:0000256" key="20">
    <source>
        <dbReference type="ARBA" id="ARBA00044632"/>
    </source>
</evidence>
<keyword evidence="23" id="KW-1185">Reference proteome</keyword>
<comment type="similarity">
    <text evidence="2">Belongs to the Tom22 family.</text>
</comment>
<evidence type="ECO:0000313" key="22">
    <source>
        <dbReference type="EMBL" id="EPZ33567.1"/>
    </source>
</evidence>
<dbReference type="HOGENOM" id="CLU_027543_3_2_1"/>
<dbReference type="InterPro" id="IPR023170">
    <property type="entry name" value="HhH_base_excis_C"/>
</dbReference>
<keyword evidence="8" id="KW-1000">Mitochondrion outer membrane</keyword>
<dbReference type="GO" id="GO:0003684">
    <property type="term" value="F:damaged DNA binding"/>
    <property type="evidence" value="ECO:0007669"/>
    <property type="project" value="InterPro"/>
</dbReference>
<dbReference type="GO" id="GO:0005634">
    <property type="term" value="C:nucleus"/>
    <property type="evidence" value="ECO:0007669"/>
    <property type="project" value="TreeGrafter"/>
</dbReference>
<dbReference type="EMBL" id="KE561047">
    <property type="protein sequence ID" value="EPZ33567.1"/>
    <property type="molecule type" value="Genomic_DNA"/>
</dbReference>
<proteinExistence type="inferred from homology"/>
<dbReference type="GO" id="GO:0006289">
    <property type="term" value="P:nucleotide-excision repair"/>
    <property type="evidence" value="ECO:0007669"/>
    <property type="project" value="InterPro"/>
</dbReference>
<protein>
    <recommendedName>
        <fullName evidence="4">DNA-(apurinic or apyrimidinic site) lyase</fullName>
        <ecNumber evidence="4">4.2.99.18</ecNumber>
    </recommendedName>
</protein>
<dbReference type="Pfam" id="PF04281">
    <property type="entry name" value="Tom22"/>
    <property type="match status" value="1"/>
</dbReference>
<evidence type="ECO:0000256" key="3">
    <source>
        <dbReference type="ARBA" id="ARBA00010679"/>
    </source>
</evidence>
<evidence type="ECO:0000256" key="2">
    <source>
        <dbReference type="ARBA" id="ARBA00009874"/>
    </source>
</evidence>
<evidence type="ECO:0000256" key="4">
    <source>
        <dbReference type="ARBA" id="ARBA00012720"/>
    </source>
</evidence>
<dbReference type="PANTHER" id="PTHR10242">
    <property type="entry name" value="8-OXOGUANINE DNA GLYCOSYLASE"/>
    <property type="match status" value="1"/>
</dbReference>
<comment type="similarity">
    <text evidence="3">Belongs to the type-1 OGG1 family.</text>
</comment>
<dbReference type="Gene3D" id="1.10.340.30">
    <property type="entry name" value="Hypothetical protein, domain 2"/>
    <property type="match status" value="1"/>
</dbReference>
<evidence type="ECO:0000256" key="13">
    <source>
        <dbReference type="ARBA" id="ARBA00023128"/>
    </source>
</evidence>
<evidence type="ECO:0000256" key="7">
    <source>
        <dbReference type="ARBA" id="ARBA00022763"/>
    </source>
</evidence>
<dbReference type="InterPro" id="IPR005683">
    <property type="entry name" value="Tom22"/>
</dbReference>
<evidence type="ECO:0000256" key="9">
    <source>
        <dbReference type="ARBA" id="ARBA00022801"/>
    </source>
</evidence>
<evidence type="ECO:0000256" key="1">
    <source>
        <dbReference type="ARBA" id="ARBA00004572"/>
    </source>
</evidence>
<dbReference type="PANTHER" id="PTHR10242:SF2">
    <property type="entry name" value="N-GLYCOSYLASE_DNA LYASE"/>
    <property type="match status" value="1"/>
</dbReference>
<dbReference type="GO" id="GO:0006886">
    <property type="term" value="P:intracellular protein transport"/>
    <property type="evidence" value="ECO:0007669"/>
    <property type="project" value="InterPro"/>
</dbReference>
<keyword evidence="18" id="KW-0511">Multifunctional enzyme</keyword>
<evidence type="ECO:0000256" key="16">
    <source>
        <dbReference type="ARBA" id="ARBA00023204"/>
    </source>
</evidence>
<organism evidence="22 23">
    <name type="scientific">Rozella allomycis (strain CSF55)</name>
    <dbReference type="NCBI Taxonomy" id="988480"/>
    <lineage>
        <taxon>Eukaryota</taxon>
        <taxon>Fungi</taxon>
        <taxon>Fungi incertae sedis</taxon>
        <taxon>Cryptomycota</taxon>
        <taxon>Cryptomycota incertae sedis</taxon>
        <taxon>Rozella</taxon>
    </lineage>
</organism>
<dbReference type="Pfam" id="PF07934">
    <property type="entry name" value="OGG_N"/>
    <property type="match status" value="1"/>
</dbReference>
<dbReference type="GO" id="GO:0140078">
    <property type="term" value="F:class I DNA-(apurinic or apyrimidinic site) endonuclease activity"/>
    <property type="evidence" value="ECO:0007669"/>
    <property type="project" value="UniProtKB-EC"/>
</dbReference>
<keyword evidence="9" id="KW-0378">Hydrolase</keyword>
<dbReference type="InterPro" id="IPR012904">
    <property type="entry name" value="OGG_N"/>
</dbReference>
<dbReference type="GO" id="GO:0006285">
    <property type="term" value="P:base-excision repair, AP site formation"/>
    <property type="evidence" value="ECO:0007669"/>
    <property type="project" value="TreeGrafter"/>
</dbReference>
<keyword evidence="10" id="KW-0653">Protein transport</keyword>
<evidence type="ECO:0000256" key="8">
    <source>
        <dbReference type="ARBA" id="ARBA00022787"/>
    </source>
</evidence>
<evidence type="ECO:0000256" key="12">
    <source>
        <dbReference type="ARBA" id="ARBA00023010"/>
    </source>
</evidence>
<keyword evidence="12" id="KW-0811">Translocation</keyword>
<keyword evidence="17" id="KW-0456">Lyase</keyword>
<dbReference type="CDD" id="cd00056">
    <property type="entry name" value="ENDO3c"/>
    <property type="match status" value="1"/>
</dbReference>
<evidence type="ECO:0000256" key="19">
    <source>
        <dbReference type="ARBA" id="ARBA00023295"/>
    </source>
</evidence>
<reference evidence="22 23" key="1">
    <citation type="journal article" date="2013" name="Curr. Biol.">
        <title>Shared signatures of parasitism and phylogenomics unite Cryptomycota and microsporidia.</title>
        <authorList>
            <person name="James T.Y."/>
            <person name="Pelin A."/>
            <person name="Bonen L."/>
            <person name="Ahrendt S."/>
            <person name="Sain D."/>
            <person name="Corradi N."/>
            <person name="Stajich J.E."/>
        </authorList>
    </citation>
    <scope>NUCLEOTIDE SEQUENCE [LARGE SCALE GENOMIC DNA]</scope>
    <source>
        <strain evidence="22 23">CSF55</strain>
    </source>
</reference>